<sequence length="219" mass="23771">MTGFSYDEVIDRIIEKNPGNTEGELAKALGIAPNTWTAYKRGERSFGLNEIAEICDTLGVDAEWLLLGAKPASGPLAVEEPGFSLIPRYSVSASAGTGLVALEERPLDQLAFRTDWLRDIGLNPAFCGLIKSAGDSMLPTIPDGAQLLVDLTPGQQLRSGYLYVVVLEGDLLVKRLNRRIDGTIELISDNPLYPKEIVDAQQLDRLTIPGRVAWIGHAV</sequence>
<dbReference type="PANTHER" id="PTHR40661">
    <property type="match status" value="1"/>
</dbReference>
<dbReference type="InterPro" id="IPR010982">
    <property type="entry name" value="Lambda_DNA-bd_dom_sf"/>
</dbReference>
<dbReference type="Pfam" id="PF13443">
    <property type="entry name" value="HTH_26"/>
    <property type="match status" value="1"/>
</dbReference>
<dbReference type="SUPFAM" id="SSF51306">
    <property type="entry name" value="LexA/Signal peptidase"/>
    <property type="match status" value="1"/>
</dbReference>
<dbReference type="EMBL" id="CP003075">
    <property type="protein sequence ID" value="AEQ50791.1"/>
    <property type="molecule type" value="Genomic_DNA"/>
</dbReference>
<feature type="domain" description="HTH cro/C1-type" evidence="4">
    <location>
        <begin position="24"/>
        <end position="65"/>
    </location>
</feature>
<organism evidence="5 6">
    <name type="scientific">Pelagibacterium halotolerans (strain DSM 22347 / JCM 15775 / CGMCC 1.7692 / B2)</name>
    <dbReference type="NCBI Taxonomy" id="1082931"/>
    <lineage>
        <taxon>Bacteria</taxon>
        <taxon>Pseudomonadati</taxon>
        <taxon>Pseudomonadota</taxon>
        <taxon>Alphaproteobacteria</taxon>
        <taxon>Hyphomicrobiales</taxon>
        <taxon>Devosiaceae</taxon>
        <taxon>Pelagibacterium</taxon>
    </lineage>
</organism>
<dbReference type="SMART" id="SM00530">
    <property type="entry name" value="HTH_XRE"/>
    <property type="match status" value="1"/>
</dbReference>
<dbReference type="Gene3D" id="2.10.109.10">
    <property type="entry name" value="Umud Fragment, subunit A"/>
    <property type="match status" value="1"/>
</dbReference>
<dbReference type="SUPFAM" id="SSF47413">
    <property type="entry name" value="lambda repressor-like DNA-binding domains"/>
    <property type="match status" value="1"/>
</dbReference>
<evidence type="ECO:0000256" key="1">
    <source>
        <dbReference type="ARBA" id="ARBA00023015"/>
    </source>
</evidence>
<keyword evidence="6" id="KW-1185">Reference proteome</keyword>
<dbReference type="CDD" id="cd06529">
    <property type="entry name" value="S24_LexA-like"/>
    <property type="match status" value="1"/>
</dbReference>
<accession>G4RDZ7</accession>
<keyword evidence="3" id="KW-0804">Transcription</keyword>
<name>G4RDZ7_PELHB</name>
<dbReference type="InterPro" id="IPR001387">
    <property type="entry name" value="Cro/C1-type_HTH"/>
</dbReference>
<dbReference type="InterPro" id="IPR015927">
    <property type="entry name" value="Peptidase_S24_S26A/B/C"/>
</dbReference>
<evidence type="ECO:0000256" key="2">
    <source>
        <dbReference type="ARBA" id="ARBA00023125"/>
    </source>
</evidence>
<keyword evidence="1" id="KW-0805">Transcription regulation</keyword>
<dbReference type="KEGG" id="phl:KKY_752"/>
<evidence type="ECO:0000313" key="6">
    <source>
        <dbReference type="Proteomes" id="UP000008850"/>
    </source>
</evidence>
<dbReference type="CDD" id="cd00093">
    <property type="entry name" value="HTH_XRE"/>
    <property type="match status" value="1"/>
</dbReference>
<dbReference type="Proteomes" id="UP000008850">
    <property type="component" value="Chromosome"/>
</dbReference>
<evidence type="ECO:0000313" key="5">
    <source>
        <dbReference type="EMBL" id="AEQ50791.1"/>
    </source>
</evidence>
<dbReference type="InterPro" id="IPR036286">
    <property type="entry name" value="LexA/Signal_pep-like_sf"/>
</dbReference>
<dbReference type="Gene3D" id="1.10.260.40">
    <property type="entry name" value="lambda repressor-like DNA-binding domains"/>
    <property type="match status" value="1"/>
</dbReference>
<dbReference type="HOGENOM" id="CLU_066192_1_2_5"/>
<dbReference type="AlphaFoldDB" id="G4RDZ7"/>
<gene>
    <name evidence="5" type="ordered locus">KKY_752</name>
</gene>
<dbReference type="STRING" id="1082931.KKY_752"/>
<evidence type="ECO:0000259" key="4">
    <source>
        <dbReference type="PROSITE" id="PS50943"/>
    </source>
</evidence>
<protein>
    <recommendedName>
        <fullName evidence="4">HTH cro/C1-type domain-containing protein</fullName>
    </recommendedName>
</protein>
<dbReference type="Pfam" id="PF00717">
    <property type="entry name" value="Peptidase_S24"/>
    <property type="match status" value="1"/>
</dbReference>
<evidence type="ECO:0000256" key="3">
    <source>
        <dbReference type="ARBA" id="ARBA00023163"/>
    </source>
</evidence>
<dbReference type="InterPro" id="IPR039418">
    <property type="entry name" value="LexA-like"/>
</dbReference>
<dbReference type="eggNOG" id="COG2932">
    <property type="taxonomic scope" value="Bacteria"/>
</dbReference>
<dbReference type="PANTHER" id="PTHR40661:SF3">
    <property type="entry name" value="FELS-1 PROPHAGE TRANSCRIPTIONAL REGULATOR"/>
    <property type="match status" value="1"/>
</dbReference>
<dbReference type="GO" id="GO:0003677">
    <property type="term" value="F:DNA binding"/>
    <property type="evidence" value="ECO:0007669"/>
    <property type="project" value="UniProtKB-KW"/>
</dbReference>
<keyword evidence="2" id="KW-0238">DNA-binding</keyword>
<proteinExistence type="predicted"/>
<dbReference type="PROSITE" id="PS50943">
    <property type="entry name" value="HTH_CROC1"/>
    <property type="match status" value="1"/>
</dbReference>
<reference evidence="5 6" key="1">
    <citation type="journal article" date="2012" name="J. Bacteriol.">
        <title>Complete genome sequence of Pelagibacterium halotolerans B2T.</title>
        <authorList>
            <person name="Huo Y.Y."/>
            <person name="Cheng H."/>
            <person name="Han X.F."/>
            <person name="Jiang X.W."/>
            <person name="Sun C."/>
            <person name="Zhang X.Q."/>
            <person name="Zhu X.F."/>
            <person name="Liu Y.F."/>
            <person name="Li P.F."/>
            <person name="Ni P.X."/>
            <person name="Wu M."/>
        </authorList>
    </citation>
    <scope>NUCLEOTIDE SEQUENCE [LARGE SCALE GENOMIC DNA]</scope>
    <source>
        <strain evidence="6">DSM 22347 / JCM 15775 / CGMCC 1.7692 / B2</strain>
    </source>
</reference>